<dbReference type="AlphaFoldDB" id="A0A1C0AZW2"/>
<evidence type="ECO:0000313" key="11">
    <source>
        <dbReference type="Proteomes" id="UP000322644"/>
    </source>
</evidence>
<dbReference type="InterPro" id="IPR011577">
    <property type="entry name" value="Cyt_b561_bac/Ni-Hgenase"/>
</dbReference>
<reference evidence="8 10" key="1">
    <citation type="submission" date="2015-05" db="EMBL/GenBank/DDBJ databases">
        <authorList>
            <person name="Rovetto F."/>
            <person name="Cocolin L."/>
            <person name="Illeghems K."/>
            <person name="Van Nieuwerburgh F."/>
            <person name="Houf K."/>
        </authorList>
    </citation>
    <scope>NUCLEOTIDE SEQUENCE [LARGE SCALE GENOMIC DNA]</scope>
    <source>
        <strain evidence="8 10">117434</strain>
    </source>
</reference>
<evidence type="ECO:0000313" key="10">
    <source>
        <dbReference type="Proteomes" id="UP000093159"/>
    </source>
</evidence>
<feature type="transmembrane region" description="Helical" evidence="6">
    <location>
        <begin position="218"/>
        <end position="240"/>
    </location>
</feature>
<evidence type="ECO:0000259" key="7">
    <source>
        <dbReference type="Pfam" id="PF01292"/>
    </source>
</evidence>
<dbReference type="GO" id="GO:0009055">
    <property type="term" value="F:electron transfer activity"/>
    <property type="evidence" value="ECO:0007669"/>
    <property type="project" value="InterPro"/>
</dbReference>
<evidence type="ECO:0000256" key="2">
    <source>
        <dbReference type="ARBA" id="ARBA00022475"/>
    </source>
</evidence>
<keyword evidence="9" id="KW-0560">Oxidoreductase</keyword>
<feature type="transmembrane region" description="Helical" evidence="6">
    <location>
        <begin position="12"/>
        <end position="34"/>
    </location>
</feature>
<feature type="transmembrane region" description="Helical" evidence="6">
    <location>
        <begin position="92"/>
        <end position="113"/>
    </location>
</feature>
<keyword evidence="3 6" id="KW-0812">Transmembrane</keyword>
<dbReference type="OrthoDB" id="5344584at2"/>
<keyword evidence="2" id="KW-1003">Cell membrane</keyword>
<evidence type="ECO:0000256" key="1">
    <source>
        <dbReference type="ARBA" id="ARBA00004651"/>
    </source>
</evidence>
<reference evidence="9 11" key="2">
    <citation type="submission" date="2019-09" db="EMBL/GenBank/DDBJ databases">
        <title>Complete genome sequencing of four Arcobacter species reveals a diverse suite of mobile elements.</title>
        <authorList>
            <person name="Miller W.G."/>
            <person name="Yee E."/>
            <person name="Bono J.L."/>
        </authorList>
    </citation>
    <scope>NUCLEOTIDE SEQUENCE [LARGE SCALE GENOMIC DNA]</scope>
    <source>
        <strain evidence="9 11">CCUG 56899</strain>
    </source>
</reference>
<dbReference type="KEGG" id="apoc:APORC_1129"/>
<feature type="transmembrane region" description="Helical" evidence="6">
    <location>
        <begin position="134"/>
        <end position="157"/>
    </location>
</feature>
<comment type="subcellular location">
    <subcellularLocation>
        <location evidence="1">Cell membrane</location>
        <topology evidence="1">Multi-pass membrane protein</topology>
    </subcellularLocation>
</comment>
<evidence type="ECO:0000256" key="3">
    <source>
        <dbReference type="ARBA" id="ARBA00022692"/>
    </source>
</evidence>
<evidence type="ECO:0000313" key="8">
    <source>
        <dbReference type="EMBL" id="OCL93149.1"/>
    </source>
</evidence>
<dbReference type="RefSeq" id="WP_066173599.1">
    <property type="nucleotide sequence ID" value="NZ_CP036246.2"/>
</dbReference>
<dbReference type="EMBL" id="LDIR01000001">
    <property type="protein sequence ID" value="OCL93149.1"/>
    <property type="molecule type" value="Genomic_DNA"/>
</dbReference>
<gene>
    <name evidence="9" type="primary">fdhO</name>
    <name evidence="8" type="ORF">AAX28_00691</name>
    <name evidence="9" type="ORF">APORC_1129</name>
</gene>
<keyword evidence="4 6" id="KW-1133">Transmembrane helix</keyword>
<dbReference type="SUPFAM" id="SSF81342">
    <property type="entry name" value="Transmembrane di-heme cytochromes"/>
    <property type="match status" value="1"/>
</dbReference>
<evidence type="ECO:0000256" key="6">
    <source>
        <dbReference type="SAM" id="Phobius"/>
    </source>
</evidence>
<evidence type="ECO:0000256" key="4">
    <source>
        <dbReference type="ARBA" id="ARBA00022989"/>
    </source>
</evidence>
<keyword evidence="10" id="KW-1185">Reference proteome</keyword>
<dbReference type="Proteomes" id="UP000093159">
    <property type="component" value="Unassembled WGS sequence"/>
</dbReference>
<dbReference type="InterPro" id="IPR016174">
    <property type="entry name" value="Di-haem_cyt_TM"/>
</dbReference>
<sequence>MKNSSFFERNKAYIYTLLGLSIVGGVFVGFLMVIDWAYLIKYTFHILTGGNIDGILVPAETHYQEMVNRAFGPNYGAIAPEIIRASNERQLFIWWVFVAEIAIFCFMYTFYGRKEAIVTNPNDQVEVFSLVHRAIIWLNVIIIIALIITGFNITWSLRSEGGYIPYILRGTHEVTGILWFPFWLLMSIIAFKDLKILSKNSLIHKIVLAGKHTPMKRIIFIVFVAMGGGLLLSGFLIWFIHPDAYTNAQFIQFKRALLYLHFGASVLIMFFLLDFVYSSLVAVKGNFKGLITGKYPREYLEQIAPDVLEDISIREAKK</sequence>
<feature type="transmembrane region" description="Helical" evidence="6">
    <location>
        <begin position="177"/>
        <end position="197"/>
    </location>
</feature>
<protein>
    <submittedName>
        <fullName evidence="9">Formate dehydrogenase N, cytochrome b-556 subunit</fullName>
        <ecNumber evidence="9">1.17.1.9</ecNumber>
    </submittedName>
    <submittedName>
        <fullName evidence="8">Formate dehydrogenase-N subunit gamma</fullName>
    </submittedName>
</protein>
<dbReference type="GO" id="GO:0005886">
    <property type="term" value="C:plasma membrane"/>
    <property type="evidence" value="ECO:0007669"/>
    <property type="project" value="UniProtKB-SubCell"/>
</dbReference>
<dbReference type="Proteomes" id="UP000322644">
    <property type="component" value="Chromosome"/>
</dbReference>
<evidence type="ECO:0000256" key="5">
    <source>
        <dbReference type="ARBA" id="ARBA00023136"/>
    </source>
</evidence>
<organism evidence="9 11">
    <name type="scientific">Arcobacter porcinus</name>
    <dbReference type="NCBI Taxonomy" id="1935204"/>
    <lineage>
        <taxon>Bacteria</taxon>
        <taxon>Pseudomonadati</taxon>
        <taxon>Campylobacterota</taxon>
        <taxon>Epsilonproteobacteria</taxon>
        <taxon>Campylobacterales</taxon>
        <taxon>Arcobacteraceae</taxon>
        <taxon>Arcobacter</taxon>
    </lineage>
</organism>
<dbReference type="Pfam" id="PF01292">
    <property type="entry name" value="Ni_hydr_CYTB"/>
    <property type="match status" value="1"/>
</dbReference>
<feature type="domain" description="Cytochrome b561 bacterial/Ni-hydrogenase" evidence="7">
    <location>
        <begin position="128"/>
        <end position="273"/>
    </location>
</feature>
<reference evidence="9 11" key="3">
    <citation type="submission" date="2019-09" db="EMBL/GenBank/DDBJ databases">
        <title>Taxonomic note: a critical rebuttal of the proposed division of the genus Arcobacter into six genera, emended descriptions of Arcobacter anaerophilus and the genus Arcobacter, and an assessment of genus-level boundaries for Epsilonproteobacteria using in silico genomic comparator tools.</title>
        <authorList>
            <person name="On S.L.W."/>
            <person name="Miller W.G."/>
            <person name="Biggs P."/>
            <person name="Cornelius A."/>
            <person name="Vandamme P."/>
        </authorList>
    </citation>
    <scope>NUCLEOTIDE SEQUENCE [LARGE SCALE GENOMIC DNA]</scope>
    <source>
        <strain evidence="9 11">CCUG 56899</strain>
    </source>
</reference>
<dbReference type="Gene3D" id="1.20.950.20">
    <property type="entry name" value="Transmembrane di-heme cytochromes, Chain C"/>
    <property type="match status" value="1"/>
</dbReference>
<keyword evidence="5 6" id="KW-0472">Membrane</keyword>
<dbReference type="GO" id="GO:0022904">
    <property type="term" value="P:respiratory electron transport chain"/>
    <property type="evidence" value="ECO:0007669"/>
    <property type="project" value="InterPro"/>
</dbReference>
<dbReference type="EC" id="1.17.1.9" evidence="9"/>
<evidence type="ECO:0000313" key="9">
    <source>
        <dbReference type="EMBL" id="QEP40729.1"/>
    </source>
</evidence>
<dbReference type="EMBL" id="CP036246">
    <property type="protein sequence ID" value="QEP40729.1"/>
    <property type="molecule type" value="Genomic_DNA"/>
</dbReference>
<feature type="transmembrane region" description="Helical" evidence="6">
    <location>
        <begin position="260"/>
        <end position="283"/>
    </location>
</feature>
<proteinExistence type="predicted"/>
<accession>A0A1C0AZW2</accession>
<dbReference type="GO" id="GO:0008863">
    <property type="term" value="F:formate dehydrogenase (NAD+) activity"/>
    <property type="evidence" value="ECO:0007669"/>
    <property type="project" value="UniProtKB-EC"/>
</dbReference>
<name>A0A1C0AZW2_9BACT</name>